<dbReference type="EMBL" id="CCFA01004351">
    <property type="protein sequence ID" value="CDS01696.1"/>
    <property type="molecule type" value="Genomic_DNA"/>
</dbReference>
<evidence type="ECO:0000313" key="3">
    <source>
        <dbReference type="Proteomes" id="UP000242770"/>
    </source>
</evidence>
<name>A0A0F7RXG7_9BASI</name>
<dbReference type="GO" id="GO:0003676">
    <property type="term" value="F:nucleic acid binding"/>
    <property type="evidence" value="ECO:0007669"/>
    <property type="project" value="InterPro"/>
</dbReference>
<dbReference type="InterPro" id="IPR004875">
    <property type="entry name" value="DDE_SF_endonuclease_dom"/>
</dbReference>
<reference evidence="3" key="1">
    <citation type="submission" date="2014-06" db="EMBL/GenBank/DDBJ databases">
        <authorList>
            <person name="Berkman P.J."/>
        </authorList>
    </citation>
    <scope>NUCLEOTIDE SEQUENCE [LARGE SCALE GENOMIC DNA]</scope>
</reference>
<dbReference type="Proteomes" id="UP000242770">
    <property type="component" value="Unassembled WGS sequence"/>
</dbReference>
<dbReference type="AlphaFoldDB" id="A0A0F7RXG7"/>
<feature type="domain" description="DDE-1" evidence="1">
    <location>
        <begin position="98"/>
        <end position="154"/>
    </location>
</feature>
<dbReference type="Pfam" id="PF03184">
    <property type="entry name" value="DDE_1"/>
    <property type="match status" value="1"/>
</dbReference>
<evidence type="ECO:0000313" key="2">
    <source>
        <dbReference type="EMBL" id="CDS01696.1"/>
    </source>
</evidence>
<sequence length="154" mass="17293">MVNISPHKKVARTQLKADCDAQEQQIQAALLDLSRGSFKTIKAAAECYKLLYKTLHHHKQGRKSHSKAFKGLQALPPEAEDALVQHIHRQADFGFPTVTMIECISAHGPPPLPMDIFKGKSHQQGWYQDHAAAKEWVFATSPNGWTDNDLALEW</sequence>
<keyword evidence="3" id="KW-1185">Reference proteome</keyword>
<gene>
    <name evidence="2" type="primary">SSCI72340.1</name>
</gene>
<accession>A0A0F7RXG7</accession>
<organism evidence="2 3">
    <name type="scientific">Sporisorium scitamineum</name>
    <dbReference type="NCBI Taxonomy" id="49012"/>
    <lineage>
        <taxon>Eukaryota</taxon>
        <taxon>Fungi</taxon>
        <taxon>Dikarya</taxon>
        <taxon>Basidiomycota</taxon>
        <taxon>Ustilaginomycotina</taxon>
        <taxon>Ustilaginomycetes</taxon>
        <taxon>Ustilaginales</taxon>
        <taxon>Ustilaginaceae</taxon>
        <taxon>Sporisorium</taxon>
    </lineage>
</organism>
<protein>
    <recommendedName>
        <fullName evidence="1">DDE-1 domain-containing protein</fullName>
    </recommendedName>
</protein>
<evidence type="ECO:0000259" key="1">
    <source>
        <dbReference type="Pfam" id="PF03184"/>
    </source>
</evidence>
<proteinExistence type="predicted"/>